<name>A0A6A4GUJ1_9AGAR</name>
<dbReference type="EMBL" id="ML769727">
    <property type="protein sequence ID" value="KAE9388777.1"/>
    <property type="molecule type" value="Genomic_DNA"/>
</dbReference>
<protein>
    <submittedName>
        <fullName evidence="1">Uncharacterized protein</fullName>
    </submittedName>
</protein>
<reference evidence="1" key="1">
    <citation type="journal article" date="2019" name="Environ. Microbiol.">
        <title>Fungal ecological strategies reflected in gene transcription - a case study of two litter decomposers.</title>
        <authorList>
            <person name="Barbi F."/>
            <person name="Kohler A."/>
            <person name="Barry K."/>
            <person name="Baskaran P."/>
            <person name="Daum C."/>
            <person name="Fauchery L."/>
            <person name="Ihrmark K."/>
            <person name="Kuo A."/>
            <person name="LaButti K."/>
            <person name="Lipzen A."/>
            <person name="Morin E."/>
            <person name="Grigoriev I.V."/>
            <person name="Henrissat B."/>
            <person name="Lindahl B."/>
            <person name="Martin F."/>
        </authorList>
    </citation>
    <scope>NUCLEOTIDE SEQUENCE</scope>
    <source>
        <strain evidence="1">JB14</strain>
    </source>
</reference>
<organism evidence="1 2">
    <name type="scientific">Gymnopus androsaceus JB14</name>
    <dbReference type="NCBI Taxonomy" id="1447944"/>
    <lineage>
        <taxon>Eukaryota</taxon>
        <taxon>Fungi</taxon>
        <taxon>Dikarya</taxon>
        <taxon>Basidiomycota</taxon>
        <taxon>Agaricomycotina</taxon>
        <taxon>Agaricomycetes</taxon>
        <taxon>Agaricomycetidae</taxon>
        <taxon>Agaricales</taxon>
        <taxon>Marasmiineae</taxon>
        <taxon>Omphalotaceae</taxon>
        <taxon>Gymnopus</taxon>
    </lineage>
</organism>
<keyword evidence="2" id="KW-1185">Reference proteome</keyword>
<dbReference type="OrthoDB" id="3270501at2759"/>
<dbReference type="AlphaFoldDB" id="A0A6A4GUJ1"/>
<evidence type="ECO:0000313" key="1">
    <source>
        <dbReference type="EMBL" id="KAE9388777.1"/>
    </source>
</evidence>
<gene>
    <name evidence="1" type="ORF">BT96DRAFT_947352</name>
</gene>
<dbReference type="Proteomes" id="UP000799118">
    <property type="component" value="Unassembled WGS sequence"/>
</dbReference>
<proteinExistence type="predicted"/>
<evidence type="ECO:0000313" key="2">
    <source>
        <dbReference type="Proteomes" id="UP000799118"/>
    </source>
</evidence>
<accession>A0A6A4GUJ1</accession>
<sequence length="170" mass="18605">MHVRDEHLANQTAKRVKREFGLAREEHLAKIQQASVPTVISPALESPAPAESITPAISSEADTEDDIEDEFHEITAGMEAMADDDDDVELDLLGFLSQLSIPLESLFEFTSLSWIDVHNISAVRSLAEELEFYELADEDGDGGAGIDVAVDEIELVHRALKSTKGCVTQN</sequence>